<dbReference type="RefSeq" id="WP_166781270.1">
    <property type="nucleotide sequence ID" value="NZ_JAAOYO010000004.1"/>
</dbReference>
<comment type="caution">
    <text evidence="1">The sequence shown here is derived from an EMBL/GenBank/DDBJ whole genome shotgun (WGS) entry which is preliminary data.</text>
</comment>
<organism evidence="1 2">
    <name type="scientific">Curtobacterium salicis</name>
    <dbReference type="NCBI Taxonomy" id="1779862"/>
    <lineage>
        <taxon>Bacteria</taxon>
        <taxon>Bacillati</taxon>
        <taxon>Actinomycetota</taxon>
        <taxon>Actinomycetes</taxon>
        <taxon>Micrococcales</taxon>
        <taxon>Microbacteriaceae</taxon>
        <taxon>Curtobacterium</taxon>
    </lineage>
</organism>
<dbReference type="EMBL" id="JAAOYO010000004">
    <property type="protein sequence ID" value="NII42295.1"/>
    <property type="molecule type" value="Genomic_DNA"/>
</dbReference>
<evidence type="ECO:0008006" key="3">
    <source>
        <dbReference type="Google" id="ProtNLM"/>
    </source>
</evidence>
<evidence type="ECO:0000313" key="1">
    <source>
        <dbReference type="EMBL" id="NII42295.1"/>
    </source>
</evidence>
<keyword evidence="2" id="KW-1185">Reference proteome</keyword>
<reference evidence="1 2" key="1">
    <citation type="submission" date="2020-03" db="EMBL/GenBank/DDBJ databases">
        <title>Above-ground endophytic microbial communities from plants in different locations in the United States.</title>
        <authorList>
            <person name="Frank C."/>
        </authorList>
    </citation>
    <scope>NUCLEOTIDE SEQUENCE [LARGE SCALE GENOMIC DNA]</scope>
    <source>
        <strain evidence="1 2">WW7</strain>
    </source>
</reference>
<dbReference type="Proteomes" id="UP001318300">
    <property type="component" value="Unassembled WGS sequence"/>
</dbReference>
<protein>
    <recommendedName>
        <fullName evidence="3">Head-tail adaptor protein</fullName>
    </recommendedName>
</protein>
<evidence type="ECO:0000313" key="2">
    <source>
        <dbReference type="Proteomes" id="UP001318300"/>
    </source>
</evidence>
<accession>A0ABX0T9T3</accession>
<proteinExistence type="predicted"/>
<name>A0ABX0T9T3_9MICO</name>
<gene>
    <name evidence="1" type="ORF">E9228_002953</name>
</gene>
<sequence>MTASFARETITRLRYPTRSDHGVDVPDYRATAGELPIGRCWLEPALSQESNDGRLAVSTGWTVAAPKGADVVSTDHVRYEGVEYEVLGDPQRVKSPTGALDTVRIVLQRWEG</sequence>